<evidence type="ECO:0000313" key="1">
    <source>
        <dbReference type="EMBL" id="KAK4259297.1"/>
    </source>
</evidence>
<reference evidence="1" key="1">
    <citation type="submission" date="2023-10" db="EMBL/GenBank/DDBJ databases">
        <title>Chromosome-level genome of the transformable northern wattle, Acacia crassicarpa.</title>
        <authorList>
            <person name="Massaro I."/>
            <person name="Sinha N.R."/>
            <person name="Poethig S."/>
            <person name="Leichty A.R."/>
        </authorList>
    </citation>
    <scope>NUCLEOTIDE SEQUENCE</scope>
    <source>
        <strain evidence="1">Acra3RX</strain>
        <tissue evidence="1">Leaf</tissue>
    </source>
</reference>
<accession>A0AAE1MA05</accession>
<dbReference type="EMBL" id="JAWXYG010000011">
    <property type="protein sequence ID" value="KAK4259297.1"/>
    <property type="molecule type" value="Genomic_DNA"/>
</dbReference>
<keyword evidence="2" id="KW-1185">Reference proteome</keyword>
<proteinExistence type="predicted"/>
<sequence>MLLREKVWKRNTVFGIPTWLAKRRVNRRSFLHFLVLHLLQQGHPVYFIEPHHPNKFFWRGTFYGSFILGSLCP</sequence>
<gene>
    <name evidence="1" type="ORF">QN277_005642</name>
</gene>
<protein>
    <submittedName>
        <fullName evidence="1">Uncharacterized protein</fullName>
    </submittedName>
</protein>
<dbReference type="Proteomes" id="UP001293593">
    <property type="component" value="Unassembled WGS sequence"/>
</dbReference>
<name>A0AAE1MA05_9FABA</name>
<dbReference type="AlphaFoldDB" id="A0AAE1MA05"/>
<organism evidence="1 2">
    <name type="scientific">Acacia crassicarpa</name>
    <name type="common">northern wattle</name>
    <dbReference type="NCBI Taxonomy" id="499986"/>
    <lineage>
        <taxon>Eukaryota</taxon>
        <taxon>Viridiplantae</taxon>
        <taxon>Streptophyta</taxon>
        <taxon>Embryophyta</taxon>
        <taxon>Tracheophyta</taxon>
        <taxon>Spermatophyta</taxon>
        <taxon>Magnoliopsida</taxon>
        <taxon>eudicotyledons</taxon>
        <taxon>Gunneridae</taxon>
        <taxon>Pentapetalae</taxon>
        <taxon>rosids</taxon>
        <taxon>fabids</taxon>
        <taxon>Fabales</taxon>
        <taxon>Fabaceae</taxon>
        <taxon>Caesalpinioideae</taxon>
        <taxon>mimosoid clade</taxon>
        <taxon>Acacieae</taxon>
        <taxon>Acacia</taxon>
    </lineage>
</organism>
<evidence type="ECO:0000313" key="2">
    <source>
        <dbReference type="Proteomes" id="UP001293593"/>
    </source>
</evidence>
<comment type="caution">
    <text evidence="1">The sequence shown here is derived from an EMBL/GenBank/DDBJ whole genome shotgun (WGS) entry which is preliminary data.</text>
</comment>